<keyword evidence="3" id="KW-1185">Reference proteome</keyword>
<dbReference type="Proteomes" id="UP001238179">
    <property type="component" value="Chromosome"/>
</dbReference>
<dbReference type="KEGG" id="msil:METEAL_34570"/>
<feature type="signal peptide" evidence="1">
    <location>
        <begin position="1"/>
        <end position="25"/>
    </location>
</feature>
<dbReference type="SUPFAM" id="SSF102588">
    <property type="entry name" value="LmbE-like"/>
    <property type="match status" value="1"/>
</dbReference>
<protein>
    <submittedName>
        <fullName evidence="2">GlcNAc-PI de-N-acetylase</fullName>
    </submittedName>
</protein>
<dbReference type="InterPro" id="IPR024078">
    <property type="entry name" value="LmbE-like_dom_sf"/>
</dbReference>
<dbReference type="Gene3D" id="3.40.50.10320">
    <property type="entry name" value="LmbE-like"/>
    <property type="match status" value="1"/>
</dbReference>
<gene>
    <name evidence="2" type="ORF">METEAL_34570</name>
</gene>
<organism evidence="2 3">
    <name type="scientific">Mesoterricola silvestris</name>
    <dbReference type="NCBI Taxonomy" id="2927979"/>
    <lineage>
        <taxon>Bacteria</taxon>
        <taxon>Pseudomonadati</taxon>
        <taxon>Acidobacteriota</taxon>
        <taxon>Holophagae</taxon>
        <taxon>Holophagales</taxon>
        <taxon>Holophagaceae</taxon>
        <taxon>Mesoterricola</taxon>
    </lineage>
</organism>
<reference evidence="3" key="1">
    <citation type="journal article" date="2023" name="Int. J. Syst. Evol. Microbiol.">
        <title>Mesoterricola silvestris gen. nov., sp. nov., Mesoterricola sediminis sp. nov., Geothrix oryzae sp. nov., Geothrix edaphica sp. nov., Geothrix rubra sp. nov., and Geothrix limicola sp. nov., six novel members of Acidobacteriota isolated from soils.</title>
        <authorList>
            <person name="Itoh H."/>
            <person name="Sugisawa Y."/>
            <person name="Mise K."/>
            <person name="Xu Z."/>
            <person name="Kuniyasu M."/>
            <person name="Ushijima N."/>
            <person name="Kawano K."/>
            <person name="Kobayashi E."/>
            <person name="Shiratori Y."/>
            <person name="Masuda Y."/>
            <person name="Senoo K."/>
        </authorList>
    </citation>
    <scope>NUCLEOTIDE SEQUENCE [LARGE SCALE GENOMIC DNA]</scope>
    <source>
        <strain evidence="3">W79</strain>
    </source>
</reference>
<dbReference type="PROSITE" id="PS51257">
    <property type="entry name" value="PROKAR_LIPOPROTEIN"/>
    <property type="match status" value="1"/>
</dbReference>
<evidence type="ECO:0000313" key="2">
    <source>
        <dbReference type="EMBL" id="BDU74283.1"/>
    </source>
</evidence>
<dbReference type="RefSeq" id="WP_316412957.1">
    <property type="nucleotide sequence ID" value="NZ_AP027080.1"/>
</dbReference>
<evidence type="ECO:0000313" key="3">
    <source>
        <dbReference type="Proteomes" id="UP001238179"/>
    </source>
</evidence>
<dbReference type="Pfam" id="PF02585">
    <property type="entry name" value="PIG-L"/>
    <property type="match status" value="1"/>
</dbReference>
<keyword evidence="1" id="KW-0732">Signal</keyword>
<feature type="chain" id="PRO_5041374250" evidence="1">
    <location>
        <begin position="26"/>
        <end position="824"/>
    </location>
</feature>
<proteinExistence type="predicted"/>
<evidence type="ECO:0000256" key="1">
    <source>
        <dbReference type="SAM" id="SignalP"/>
    </source>
</evidence>
<name>A0AA48H9K2_9BACT</name>
<dbReference type="EMBL" id="AP027080">
    <property type="protein sequence ID" value="BDU74283.1"/>
    <property type="molecule type" value="Genomic_DNA"/>
</dbReference>
<dbReference type="AlphaFoldDB" id="A0AA48H9K2"/>
<dbReference type="SUPFAM" id="SSF52317">
    <property type="entry name" value="Class I glutamine amidotransferase-like"/>
    <property type="match status" value="1"/>
</dbReference>
<sequence length="824" mass="88268">MTRLFFPATHCSLAILAACGPQAFAQPEPVRDAAALQVLLDKLQVLGTVLYVAAHPDDENTAALAAFSQGAKVRAAYLSMTRGGGGQNLIGPELGDGLALIRTQELLAARHLDGAEQYFTRCVDFGFSKTPAETLSIWGHDAALADVVWVVRKLRPDVILTRFSPTLGTTHGHHTASAMLALEAFRAAADPRAFPEQLERVGVWQARRILWNSFRPQAERDAMKPGSWLTLDVGAYDPLLGKSFTELAAESRSMHRSQGFGAVPSRGSRLEYFEPLAGEPAKADFFEGVDLTWGRVKGGEEVRALLAQARAAYRPERPSGILGLLLQAKAALEKVPADPWVDVKRGEIVEAIRCAAGLWAEAIAERPMGCPGEAVPVTATLVARGSGAVSIKGLILDGTSLDLDRRLAPNEPLAETRALRIPGGMAPSRPAWLGAGAAPPSPLAGLPEGPAAFQATFRLEAEGVAFDLRVPVQYRFRDPVLGERYQAFTVAPPVTVNLADPVQILGDAAPRAVTLDVAAGRGPVSGLVLLQPPPGWKAEPAEIPFSLARAGEERKVVTTLTPPPGPGTGTLEIAVALDGATQPALSRVRIDYPHIPIQTYYPAARARLARLDLKRGGSRIGYVMGSGDEIPRTLRPLGYQVDLLSDEDLAGGDLDAFDAIVVGIRAFNTRPRLAQLKGRLLDYVARGGTEVVLYAVDQGLVTLELGPYPFKVSRDRVTEEAAPVKLLVPSSPVLNWPNRITAEDFEGWVQERGLYYARDWDPRYQAVLASADAGSEPLAGGLLVASHGKGHFVYTGLAFFRQLPDGVPGAYRLFANLLALKTAP</sequence>
<accession>A0AA48H9K2</accession>
<dbReference type="InterPro" id="IPR029062">
    <property type="entry name" value="Class_I_gatase-like"/>
</dbReference>
<dbReference type="InterPro" id="IPR003737">
    <property type="entry name" value="GlcNAc_PI_deacetylase-related"/>
</dbReference>